<dbReference type="Proteomes" id="UP001368318">
    <property type="component" value="Chromosome"/>
</dbReference>
<dbReference type="Gene3D" id="2.70.98.10">
    <property type="match status" value="1"/>
</dbReference>
<dbReference type="EMBL" id="CP136925">
    <property type="protein sequence ID" value="WXA13492.1"/>
    <property type="molecule type" value="Genomic_DNA"/>
</dbReference>
<dbReference type="Pfam" id="PF01263">
    <property type="entry name" value="Aldose_epim"/>
    <property type="match status" value="1"/>
</dbReference>
<comment type="subunit">
    <text evidence="2">Monomer.</text>
</comment>
<proteinExistence type="predicted"/>
<comment type="cofactor">
    <cofactor evidence="1">
        <name>Ca(2+)</name>
        <dbReference type="ChEBI" id="CHEBI:29108"/>
    </cofactor>
</comment>
<dbReference type="GO" id="GO:0004034">
    <property type="term" value="F:aldose 1-epimerase activity"/>
    <property type="evidence" value="ECO:0007669"/>
    <property type="project" value="TreeGrafter"/>
</dbReference>
<reference evidence="5 6" key="1">
    <citation type="submission" date="2023-10" db="EMBL/GenBank/DDBJ databases">
        <title>Culture-based analysis of two novel bacteria associated with mangrove crab gills.</title>
        <authorList>
            <person name="Yang X."/>
            <person name="Garuglieri E."/>
            <person name="Van Goethem M.W."/>
            <person name="Fusi M."/>
            <person name="Marasco R."/>
            <person name="Daffonchio D.G."/>
        </authorList>
    </citation>
    <scope>NUCLEOTIDE SEQUENCE</scope>
    <source>
        <strain evidence="5">UG2-1</strain>
        <strain evidence="4">UG2-2</strain>
        <strain evidence="6">UG2_2</strain>
    </source>
</reference>
<dbReference type="InterPro" id="IPR014718">
    <property type="entry name" value="GH-type_carb-bd"/>
</dbReference>
<dbReference type="EMBL" id="CP136924">
    <property type="protein sequence ID" value="WXA04090.1"/>
    <property type="molecule type" value="Genomic_DNA"/>
</dbReference>
<accession>A0AAU6P7A2</accession>
<evidence type="ECO:0000313" key="6">
    <source>
        <dbReference type="Proteomes" id="UP001368318"/>
    </source>
</evidence>
<protein>
    <recommendedName>
        <fullName evidence="7">Aldose 1-epimerase</fullName>
    </recommendedName>
</protein>
<dbReference type="PANTHER" id="PTHR10091">
    <property type="entry name" value="ALDOSE-1-EPIMERASE"/>
    <property type="match status" value="1"/>
</dbReference>
<dbReference type="RefSeq" id="WP_338732747.1">
    <property type="nucleotide sequence ID" value="NZ_CP136924.1"/>
</dbReference>
<evidence type="ECO:0000256" key="2">
    <source>
        <dbReference type="ARBA" id="ARBA00011245"/>
    </source>
</evidence>
<dbReference type="InterPro" id="IPR011013">
    <property type="entry name" value="Gal_mutarotase_sf_dom"/>
</dbReference>
<evidence type="ECO:0000256" key="3">
    <source>
        <dbReference type="ARBA" id="ARBA00022837"/>
    </source>
</evidence>
<dbReference type="InterPro" id="IPR008183">
    <property type="entry name" value="Aldose_1/G6P_1-epimerase"/>
</dbReference>
<evidence type="ECO:0008006" key="7">
    <source>
        <dbReference type="Google" id="ProtNLM"/>
    </source>
</evidence>
<dbReference type="GO" id="GO:0033499">
    <property type="term" value="P:galactose catabolic process via UDP-galactose, Leloir pathway"/>
    <property type="evidence" value="ECO:0007669"/>
    <property type="project" value="TreeGrafter"/>
</dbReference>
<name>A0AAU6P7A2_9FLAO</name>
<keyword evidence="3" id="KW-0106">Calcium</keyword>
<dbReference type="KEGG" id="mcaa:R3L15_01140"/>
<evidence type="ECO:0000313" key="5">
    <source>
        <dbReference type="EMBL" id="WXA13492.1"/>
    </source>
</evidence>
<dbReference type="GO" id="GO:0006006">
    <property type="term" value="P:glucose metabolic process"/>
    <property type="evidence" value="ECO:0007669"/>
    <property type="project" value="TreeGrafter"/>
</dbReference>
<gene>
    <name evidence="5" type="ORF">R3L15_01140</name>
    <name evidence="4" type="ORF">R3L16_06255</name>
</gene>
<dbReference type="SUPFAM" id="SSF74650">
    <property type="entry name" value="Galactose mutarotase-like"/>
    <property type="match status" value="1"/>
</dbReference>
<dbReference type="AlphaFoldDB" id="A0AAU6P7A2"/>
<dbReference type="PANTHER" id="PTHR10091:SF0">
    <property type="entry name" value="GALACTOSE MUTAROTASE"/>
    <property type="match status" value="1"/>
</dbReference>
<evidence type="ECO:0000313" key="4">
    <source>
        <dbReference type="EMBL" id="WXA04090.1"/>
    </source>
</evidence>
<evidence type="ECO:0000256" key="1">
    <source>
        <dbReference type="ARBA" id="ARBA00001913"/>
    </source>
</evidence>
<dbReference type="GO" id="GO:0030246">
    <property type="term" value="F:carbohydrate binding"/>
    <property type="evidence" value="ECO:0007669"/>
    <property type="project" value="InterPro"/>
</dbReference>
<organism evidence="5">
    <name type="scientific">Mangrovimonas cancribranchiae</name>
    <dbReference type="NCBI Taxonomy" id="3080055"/>
    <lineage>
        <taxon>Bacteria</taxon>
        <taxon>Pseudomonadati</taxon>
        <taxon>Bacteroidota</taxon>
        <taxon>Flavobacteriia</taxon>
        <taxon>Flavobacteriales</taxon>
        <taxon>Flavobacteriaceae</taxon>
        <taxon>Mangrovimonas</taxon>
    </lineage>
</organism>
<sequence>MIDNSEHIKTVALKTQETNTYAKVDLSFGAALKDLVLQGKTIISKHNKKPFASSILFPFPNRIKNGEYEFNDALYQLEKGSPDIDSHNAIHGLVFNKNFTIESQTENEVVLTFSQHTPEKGFPFTFDISVTYTLTMSVLYIEVLVKNTDIKAFPFALGWHPYFETSNLENSELSIKSTEKLLVDDKMIPNGKTVINWNGFETINNQVFDDCFELHSNEIQLKTPDYQIKISSSSKNNYLQLYTPEDRKSMAIEPQTAPANCFNTQEGLQILQPDDVYKLQWTVELEGK</sequence>
<keyword evidence="6" id="KW-1185">Reference proteome</keyword>